<reference evidence="2" key="1">
    <citation type="journal article" date="2019" name="Int. J. Syst. Evol. Microbiol.">
        <title>The Global Catalogue of Microorganisms (GCM) 10K type strain sequencing project: providing services to taxonomists for standard genome sequencing and annotation.</title>
        <authorList>
            <consortium name="The Broad Institute Genomics Platform"/>
            <consortium name="The Broad Institute Genome Sequencing Center for Infectious Disease"/>
            <person name="Wu L."/>
            <person name="Ma J."/>
        </authorList>
    </citation>
    <scope>NUCLEOTIDE SEQUENCE [LARGE SCALE GENOMIC DNA]</scope>
    <source>
        <strain evidence="2">JCM 18304</strain>
    </source>
</reference>
<name>A0ABP9S892_9ACTN</name>
<accession>A0ABP9S892</accession>
<comment type="caution">
    <text evidence="1">The sequence shown here is derived from an EMBL/GenBank/DDBJ whole genome shotgun (WGS) entry which is preliminary data.</text>
</comment>
<evidence type="ECO:0008006" key="3">
    <source>
        <dbReference type="Google" id="ProtNLM"/>
    </source>
</evidence>
<protein>
    <recommendedName>
        <fullName evidence="3">Barstar (barnase inhibitor) domain-containing protein</fullName>
    </recommendedName>
</protein>
<gene>
    <name evidence="1" type="ORF">GCM10023322_52790</name>
</gene>
<sequence length="174" mass="19702">MAPVIVGVMAAFSSNEEDRGQWDYELLHDGAVSGFRDEEHLSLVVSHLRDLGYGIAETRGCHHTELLQHLLSQVSMHYCGWSVKNLDALRYIDFSAVTGWALVIRDFDLTYHADQHWAREVADIVAEVSYEHLLRGNRLLALLHCEGHELKLGRLGGHEPWWRGTHRRAASVGP</sequence>
<proteinExistence type="predicted"/>
<keyword evidence="2" id="KW-1185">Reference proteome</keyword>
<evidence type="ECO:0000313" key="2">
    <source>
        <dbReference type="Proteomes" id="UP001501570"/>
    </source>
</evidence>
<dbReference type="EMBL" id="BAABJQ010000017">
    <property type="protein sequence ID" value="GAA5192672.1"/>
    <property type="molecule type" value="Genomic_DNA"/>
</dbReference>
<dbReference type="Proteomes" id="UP001501570">
    <property type="component" value="Unassembled WGS sequence"/>
</dbReference>
<evidence type="ECO:0000313" key="1">
    <source>
        <dbReference type="EMBL" id="GAA5192672.1"/>
    </source>
</evidence>
<organism evidence="1 2">
    <name type="scientific">Rugosimonospora acidiphila</name>
    <dbReference type="NCBI Taxonomy" id="556531"/>
    <lineage>
        <taxon>Bacteria</taxon>
        <taxon>Bacillati</taxon>
        <taxon>Actinomycetota</taxon>
        <taxon>Actinomycetes</taxon>
        <taxon>Micromonosporales</taxon>
        <taxon>Micromonosporaceae</taxon>
        <taxon>Rugosimonospora</taxon>
    </lineage>
</organism>